<name>A0A0A0K744_CUCSA</name>
<evidence type="ECO:0000313" key="2">
    <source>
        <dbReference type="Proteomes" id="UP000029981"/>
    </source>
</evidence>
<reference evidence="1 2" key="2">
    <citation type="journal article" date="2009" name="PLoS ONE">
        <title>An integrated genetic and cytogenetic map of the cucumber genome.</title>
        <authorList>
            <person name="Ren Y."/>
            <person name="Zhang Z."/>
            <person name="Liu J."/>
            <person name="Staub J.E."/>
            <person name="Han Y."/>
            <person name="Cheng Z."/>
            <person name="Li X."/>
            <person name="Lu J."/>
            <person name="Miao H."/>
            <person name="Kang H."/>
            <person name="Xie B."/>
            <person name="Gu X."/>
            <person name="Wang X."/>
            <person name="Du Y."/>
            <person name="Jin W."/>
            <person name="Huang S."/>
        </authorList>
    </citation>
    <scope>NUCLEOTIDE SEQUENCE [LARGE SCALE GENOMIC DNA]</scope>
    <source>
        <strain evidence="2">cv. 9930</strain>
    </source>
</reference>
<protein>
    <submittedName>
        <fullName evidence="1">Uncharacterized protein</fullName>
    </submittedName>
</protein>
<dbReference type="Proteomes" id="UP000029981">
    <property type="component" value="Chromosome 7"/>
</dbReference>
<accession>A0A0A0K744</accession>
<sequence>MEKVKKEGVVEGGKYDEYKKRKGTIIGGGSGSGYKREWNTDEGQCLYAG</sequence>
<dbReference type="EMBL" id="CM002928">
    <property type="protein sequence ID" value="KGN43646.1"/>
    <property type="molecule type" value="Genomic_DNA"/>
</dbReference>
<dbReference type="AlphaFoldDB" id="A0A0A0K744"/>
<reference evidence="1 2" key="1">
    <citation type="journal article" date="2009" name="Nat. Genet.">
        <title>The genome of the cucumber, Cucumis sativus L.</title>
        <authorList>
            <person name="Huang S."/>
            <person name="Li R."/>
            <person name="Zhang Z."/>
            <person name="Li L."/>
            <person name="Gu X."/>
            <person name="Fan W."/>
            <person name="Lucas W.J."/>
            <person name="Wang X."/>
            <person name="Xie B."/>
            <person name="Ni P."/>
            <person name="Ren Y."/>
            <person name="Zhu H."/>
            <person name="Li J."/>
            <person name="Lin K."/>
            <person name="Jin W."/>
            <person name="Fei Z."/>
            <person name="Li G."/>
            <person name="Staub J."/>
            <person name="Kilian A."/>
            <person name="van der Vossen E.A."/>
            <person name="Wu Y."/>
            <person name="Guo J."/>
            <person name="He J."/>
            <person name="Jia Z."/>
            <person name="Ren Y."/>
            <person name="Tian G."/>
            <person name="Lu Y."/>
            <person name="Ruan J."/>
            <person name="Qian W."/>
            <person name="Wang M."/>
            <person name="Huang Q."/>
            <person name="Li B."/>
            <person name="Xuan Z."/>
            <person name="Cao J."/>
            <person name="Asan"/>
            <person name="Wu Z."/>
            <person name="Zhang J."/>
            <person name="Cai Q."/>
            <person name="Bai Y."/>
            <person name="Zhao B."/>
            <person name="Han Y."/>
            <person name="Li Y."/>
            <person name="Li X."/>
            <person name="Wang S."/>
            <person name="Shi Q."/>
            <person name="Liu S."/>
            <person name="Cho W.K."/>
            <person name="Kim J.Y."/>
            <person name="Xu Y."/>
            <person name="Heller-Uszynska K."/>
            <person name="Miao H."/>
            <person name="Cheng Z."/>
            <person name="Zhang S."/>
            <person name="Wu J."/>
            <person name="Yang Y."/>
            <person name="Kang H."/>
            <person name="Li M."/>
            <person name="Liang H."/>
            <person name="Ren X."/>
            <person name="Shi Z."/>
            <person name="Wen M."/>
            <person name="Jian M."/>
            <person name="Yang H."/>
            <person name="Zhang G."/>
            <person name="Yang Z."/>
            <person name="Chen R."/>
            <person name="Liu S."/>
            <person name="Li J."/>
            <person name="Ma L."/>
            <person name="Liu H."/>
            <person name="Zhou Y."/>
            <person name="Zhao J."/>
            <person name="Fang X."/>
            <person name="Li G."/>
            <person name="Fang L."/>
            <person name="Li Y."/>
            <person name="Liu D."/>
            <person name="Zheng H."/>
            <person name="Zhang Y."/>
            <person name="Qin N."/>
            <person name="Li Z."/>
            <person name="Yang G."/>
            <person name="Yang S."/>
            <person name="Bolund L."/>
            <person name="Kristiansen K."/>
            <person name="Zheng H."/>
            <person name="Li S."/>
            <person name="Zhang X."/>
            <person name="Yang H."/>
            <person name="Wang J."/>
            <person name="Sun R."/>
            <person name="Zhang B."/>
            <person name="Jiang S."/>
            <person name="Wang J."/>
            <person name="Du Y."/>
            <person name="Li S."/>
        </authorList>
    </citation>
    <scope>NUCLEOTIDE SEQUENCE [LARGE SCALE GENOMIC DNA]</scope>
    <source>
        <strain evidence="2">cv. 9930</strain>
    </source>
</reference>
<gene>
    <name evidence="1" type="ORF">Csa_7G049280</name>
</gene>
<proteinExistence type="predicted"/>
<dbReference type="Gramene" id="KGN43646">
    <property type="protein sequence ID" value="KGN43646"/>
    <property type="gene ID" value="Csa_7G049280"/>
</dbReference>
<organism evidence="1 2">
    <name type="scientific">Cucumis sativus</name>
    <name type="common">Cucumber</name>
    <dbReference type="NCBI Taxonomy" id="3659"/>
    <lineage>
        <taxon>Eukaryota</taxon>
        <taxon>Viridiplantae</taxon>
        <taxon>Streptophyta</taxon>
        <taxon>Embryophyta</taxon>
        <taxon>Tracheophyta</taxon>
        <taxon>Spermatophyta</taxon>
        <taxon>Magnoliopsida</taxon>
        <taxon>eudicotyledons</taxon>
        <taxon>Gunneridae</taxon>
        <taxon>Pentapetalae</taxon>
        <taxon>rosids</taxon>
        <taxon>fabids</taxon>
        <taxon>Cucurbitales</taxon>
        <taxon>Cucurbitaceae</taxon>
        <taxon>Benincaseae</taxon>
        <taxon>Cucumis</taxon>
    </lineage>
</organism>
<reference evidence="1 2" key="4">
    <citation type="journal article" date="2011" name="BMC Genomics">
        <title>RNA-Seq improves annotation of protein-coding genes in the cucumber genome.</title>
        <authorList>
            <person name="Li Z."/>
            <person name="Zhang Z."/>
            <person name="Yan P."/>
            <person name="Huang S."/>
            <person name="Fei Z."/>
            <person name="Lin K."/>
        </authorList>
    </citation>
    <scope>NUCLEOTIDE SEQUENCE [LARGE SCALE GENOMIC DNA]</scope>
    <source>
        <strain evidence="2">cv. 9930</strain>
    </source>
</reference>
<evidence type="ECO:0000313" key="1">
    <source>
        <dbReference type="EMBL" id="KGN43646.1"/>
    </source>
</evidence>
<keyword evidence="2" id="KW-1185">Reference proteome</keyword>
<reference evidence="1 2" key="3">
    <citation type="journal article" date="2010" name="BMC Genomics">
        <title>Transcriptome sequencing and comparative analysis of cucumber flowers with different sex types.</title>
        <authorList>
            <person name="Guo S."/>
            <person name="Zheng Y."/>
            <person name="Joung J.G."/>
            <person name="Liu S."/>
            <person name="Zhang Z."/>
            <person name="Crasta O.R."/>
            <person name="Sobral B.W."/>
            <person name="Xu Y."/>
            <person name="Huang S."/>
            <person name="Fei Z."/>
        </authorList>
    </citation>
    <scope>NUCLEOTIDE SEQUENCE [LARGE SCALE GENOMIC DNA]</scope>
    <source>
        <strain evidence="2">cv. 9930</strain>
    </source>
</reference>